<evidence type="ECO:0000256" key="11">
    <source>
        <dbReference type="ARBA" id="ARBA00022989"/>
    </source>
</evidence>
<evidence type="ECO:0000256" key="6">
    <source>
        <dbReference type="ARBA" id="ARBA00022679"/>
    </source>
</evidence>
<dbReference type="SUPFAM" id="SSF158472">
    <property type="entry name" value="HAMP domain-like"/>
    <property type="match status" value="1"/>
</dbReference>
<dbReference type="EC" id="2.7.13.3" evidence="3"/>
<dbReference type="InterPro" id="IPR004358">
    <property type="entry name" value="Sig_transdc_His_kin-like_C"/>
</dbReference>
<organism evidence="17 18">
    <name type="scientific">Mucilaginibacter pineti</name>
    <dbReference type="NCBI Taxonomy" id="1391627"/>
    <lineage>
        <taxon>Bacteria</taxon>
        <taxon>Pseudomonadati</taxon>
        <taxon>Bacteroidota</taxon>
        <taxon>Sphingobacteriia</taxon>
        <taxon>Sphingobacteriales</taxon>
        <taxon>Sphingobacteriaceae</taxon>
        <taxon>Mucilaginibacter</taxon>
    </lineage>
</organism>
<dbReference type="Pfam" id="PF00672">
    <property type="entry name" value="HAMP"/>
    <property type="match status" value="1"/>
</dbReference>
<dbReference type="InterPro" id="IPR036097">
    <property type="entry name" value="HisK_dim/P_sf"/>
</dbReference>
<keyword evidence="4" id="KW-1003">Cell membrane</keyword>
<dbReference type="PROSITE" id="PS50109">
    <property type="entry name" value="HIS_KIN"/>
    <property type="match status" value="1"/>
</dbReference>
<dbReference type="Gene3D" id="3.30.565.10">
    <property type="entry name" value="Histidine kinase-like ATPase, C-terminal domain"/>
    <property type="match status" value="1"/>
</dbReference>
<gene>
    <name evidence="17" type="ORF">SAMN05216464_101504</name>
</gene>
<evidence type="ECO:0000256" key="9">
    <source>
        <dbReference type="ARBA" id="ARBA00022777"/>
    </source>
</evidence>
<keyword evidence="5" id="KW-0597">Phosphoprotein</keyword>
<dbReference type="InterPro" id="IPR003660">
    <property type="entry name" value="HAMP_dom"/>
</dbReference>
<dbReference type="RefSeq" id="WP_091143699.1">
    <property type="nucleotide sequence ID" value="NZ_FNAI01000001.1"/>
</dbReference>
<dbReference type="PANTHER" id="PTHR45528:SF1">
    <property type="entry name" value="SENSOR HISTIDINE KINASE CPXA"/>
    <property type="match status" value="1"/>
</dbReference>
<dbReference type="PROSITE" id="PS50885">
    <property type="entry name" value="HAMP"/>
    <property type="match status" value="1"/>
</dbReference>
<dbReference type="PRINTS" id="PR00344">
    <property type="entry name" value="BCTRLSENSOR"/>
</dbReference>
<keyword evidence="11 14" id="KW-1133">Transmembrane helix</keyword>
<evidence type="ECO:0000256" key="7">
    <source>
        <dbReference type="ARBA" id="ARBA00022692"/>
    </source>
</evidence>
<dbReference type="SMART" id="SM00388">
    <property type="entry name" value="HisKA"/>
    <property type="match status" value="1"/>
</dbReference>
<dbReference type="GO" id="GO:0005524">
    <property type="term" value="F:ATP binding"/>
    <property type="evidence" value="ECO:0007669"/>
    <property type="project" value="UniProtKB-KW"/>
</dbReference>
<evidence type="ECO:0000256" key="2">
    <source>
        <dbReference type="ARBA" id="ARBA00004651"/>
    </source>
</evidence>
<dbReference type="CDD" id="cd00082">
    <property type="entry name" value="HisKA"/>
    <property type="match status" value="1"/>
</dbReference>
<evidence type="ECO:0000259" key="16">
    <source>
        <dbReference type="PROSITE" id="PS50885"/>
    </source>
</evidence>
<dbReference type="GO" id="GO:0005886">
    <property type="term" value="C:plasma membrane"/>
    <property type="evidence" value="ECO:0007669"/>
    <property type="project" value="UniProtKB-SubCell"/>
</dbReference>
<evidence type="ECO:0000313" key="17">
    <source>
        <dbReference type="EMBL" id="SDD35416.1"/>
    </source>
</evidence>
<dbReference type="Gene3D" id="6.10.340.10">
    <property type="match status" value="1"/>
</dbReference>
<evidence type="ECO:0000256" key="4">
    <source>
        <dbReference type="ARBA" id="ARBA00022475"/>
    </source>
</evidence>
<dbReference type="Pfam" id="PF02518">
    <property type="entry name" value="HATPase_c"/>
    <property type="match status" value="1"/>
</dbReference>
<keyword evidence="12" id="KW-0902">Two-component regulatory system</keyword>
<keyword evidence="10" id="KW-0067">ATP-binding</keyword>
<keyword evidence="18" id="KW-1185">Reference proteome</keyword>
<evidence type="ECO:0000256" key="5">
    <source>
        <dbReference type="ARBA" id="ARBA00022553"/>
    </source>
</evidence>
<dbReference type="AlphaFoldDB" id="A0A1G6U406"/>
<dbReference type="PANTHER" id="PTHR45528">
    <property type="entry name" value="SENSOR HISTIDINE KINASE CPXA"/>
    <property type="match status" value="1"/>
</dbReference>
<evidence type="ECO:0000256" key="8">
    <source>
        <dbReference type="ARBA" id="ARBA00022741"/>
    </source>
</evidence>
<reference evidence="17 18" key="1">
    <citation type="submission" date="2016-10" db="EMBL/GenBank/DDBJ databases">
        <authorList>
            <person name="de Groot N.N."/>
        </authorList>
    </citation>
    <scope>NUCLEOTIDE SEQUENCE [LARGE SCALE GENOMIC DNA]</scope>
    <source>
        <strain evidence="17 18">47C3B</strain>
    </source>
</reference>
<comment type="subcellular location">
    <subcellularLocation>
        <location evidence="2">Cell membrane</location>
        <topology evidence="2">Multi-pass membrane protein</topology>
    </subcellularLocation>
</comment>
<name>A0A1G6U406_9SPHI</name>
<evidence type="ECO:0000256" key="14">
    <source>
        <dbReference type="SAM" id="Phobius"/>
    </source>
</evidence>
<dbReference type="InterPro" id="IPR050398">
    <property type="entry name" value="HssS/ArlS-like"/>
</dbReference>
<accession>A0A1G6U406</accession>
<dbReference type="InterPro" id="IPR003661">
    <property type="entry name" value="HisK_dim/P_dom"/>
</dbReference>
<dbReference type="InterPro" id="IPR003594">
    <property type="entry name" value="HATPase_dom"/>
</dbReference>
<keyword evidence="6" id="KW-0808">Transferase</keyword>
<evidence type="ECO:0000313" key="18">
    <source>
        <dbReference type="Proteomes" id="UP000199072"/>
    </source>
</evidence>
<evidence type="ECO:0000259" key="15">
    <source>
        <dbReference type="PROSITE" id="PS50109"/>
    </source>
</evidence>
<evidence type="ECO:0000256" key="1">
    <source>
        <dbReference type="ARBA" id="ARBA00000085"/>
    </source>
</evidence>
<dbReference type="CDD" id="cd06225">
    <property type="entry name" value="HAMP"/>
    <property type="match status" value="1"/>
</dbReference>
<protein>
    <recommendedName>
        <fullName evidence="3">histidine kinase</fullName>
        <ecNumber evidence="3">2.7.13.3</ecNumber>
    </recommendedName>
</protein>
<keyword evidence="13 14" id="KW-0472">Membrane</keyword>
<dbReference type="EMBL" id="FNAI01000001">
    <property type="protein sequence ID" value="SDD35416.1"/>
    <property type="molecule type" value="Genomic_DNA"/>
</dbReference>
<feature type="domain" description="Histidine kinase" evidence="15">
    <location>
        <begin position="237"/>
        <end position="454"/>
    </location>
</feature>
<evidence type="ECO:0000256" key="12">
    <source>
        <dbReference type="ARBA" id="ARBA00023012"/>
    </source>
</evidence>
<keyword evidence="8" id="KW-0547">Nucleotide-binding</keyword>
<keyword evidence="9 17" id="KW-0418">Kinase</keyword>
<dbReference type="Gene3D" id="1.10.287.130">
    <property type="match status" value="1"/>
</dbReference>
<keyword evidence="7 14" id="KW-0812">Transmembrane</keyword>
<comment type="catalytic activity">
    <reaction evidence="1">
        <text>ATP + protein L-histidine = ADP + protein N-phospho-L-histidine.</text>
        <dbReference type="EC" id="2.7.13.3"/>
    </reaction>
</comment>
<evidence type="ECO:0000256" key="3">
    <source>
        <dbReference type="ARBA" id="ARBA00012438"/>
    </source>
</evidence>
<evidence type="ECO:0000256" key="10">
    <source>
        <dbReference type="ARBA" id="ARBA00022840"/>
    </source>
</evidence>
<feature type="transmembrane region" description="Helical" evidence="14">
    <location>
        <begin position="7"/>
        <end position="34"/>
    </location>
</feature>
<feature type="domain" description="HAMP" evidence="16">
    <location>
        <begin position="176"/>
        <end position="229"/>
    </location>
</feature>
<dbReference type="InterPro" id="IPR005467">
    <property type="entry name" value="His_kinase_dom"/>
</dbReference>
<dbReference type="Proteomes" id="UP000199072">
    <property type="component" value="Unassembled WGS sequence"/>
</dbReference>
<dbReference type="SMART" id="SM00304">
    <property type="entry name" value="HAMP"/>
    <property type="match status" value="1"/>
</dbReference>
<dbReference type="SUPFAM" id="SSF47384">
    <property type="entry name" value="Homodimeric domain of signal transducing histidine kinase"/>
    <property type="match status" value="1"/>
</dbReference>
<dbReference type="GO" id="GO:0000155">
    <property type="term" value="F:phosphorelay sensor kinase activity"/>
    <property type="evidence" value="ECO:0007669"/>
    <property type="project" value="InterPro"/>
</dbReference>
<proteinExistence type="predicted"/>
<dbReference type="Pfam" id="PF00512">
    <property type="entry name" value="HisKA"/>
    <property type="match status" value="1"/>
</dbReference>
<dbReference type="OrthoDB" id="594725at2"/>
<dbReference type="SMART" id="SM00387">
    <property type="entry name" value="HATPase_c"/>
    <property type="match status" value="1"/>
</dbReference>
<evidence type="ECO:0000256" key="13">
    <source>
        <dbReference type="ARBA" id="ARBA00023136"/>
    </source>
</evidence>
<feature type="transmembrane region" description="Helical" evidence="14">
    <location>
        <begin position="151"/>
        <end position="170"/>
    </location>
</feature>
<dbReference type="STRING" id="1391627.SAMN05216464_101504"/>
<dbReference type="InterPro" id="IPR036890">
    <property type="entry name" value="HATPase_C_sf"/>
</dbReference>
<dbReference type="SUPFAM" id="SSF55874">
    <property type="entry name" value="ATPase domain of HSP90 chaperone/DNA topoisomerase II/histidine kinase"/>
    <property type="match status" value="1"/>
</dbReference>
<sequence length="454" mass="51516">MKIKNRLALYYTLLSSGTLLLIMMVMYLLFMGIFRADFYNRLNDRAKLAAQLYLEADEISMDSLDHVRERMIERLPDEVIRIYNAHNMASFIKDRQQYWGSTIIEQVRKEKYASFSEGSRQTIGIYYPDNQGNFVILASAYDMQGHSRLKMILETLVIIFMAVIGGFFFIGRWFAKRSLSPIDQLISQIRRITASNLHLRLDKGNNADEIGILAGSFNQLLEHLQNSFELQQTFIASASHELRTPVTSIIGEIEVSLQKDRDTDSYRTSMLSLLADAERLTTTISSLMELAQTDMSYTQGRREPLRIDELIWELQEHWEGVSLSGVLTVQISSLPDDQQRLVIPADRTLMTLALNNIIANAFKFSGNGPVILKLAADTQSLVINIIDQGIGIPLADIDKIFKPFFRSQKGRVYQGSGVGLYIANKIIQLYHGKIQVESKEGQGTTFTIVFGPIF</sequence>